<feature type="chain" id="PRO_5042084114" description="C-type lectin domain-containing protein" evidence="2">
    <location>
        <begin position="21"/>
        <end position="504"/>
    </location>
</feature>
<dbReference type="InterPro" id="IPR018378">
    <property type="entry name" value="C-type_lectin_CS"/>
</dbReference>
<dbReference type="AlphaFoldDB" id="A0AAD6FE74"/>
<keyword evidence="2" id="KW-0732">Signal</keyword>
<dbReference type="InterPro" id="IPR016187">
    <property type="entry name" value="CTDL_fold"/>
</dbReference>
<dbReference type="PROSITE" id="PS00615">
    <property type="entry name" value="C_TYPE_LECTIN_1"/>
    <property type="match status" value="1"/>
</dbReference>
<evidence type="ECO:0000313" key="5">
    <source>
        <dbReference type="Proteomes" id="UP001219934"/>
    </source>
</evidence>
<dbReference type="Pfam" id="PF00059">
    <property type="entry name" value="Lectin_C"/>
    <property type="match status" value="3"/>
</dbReference>
<proteinExistence type="predicted"/>
<evidence type="ECO:0000259" key="3">
    <source>
        <dbReference type="PROSITE" id="PS50041"/>
    </source>
</evidence>
<feature type="signal peptide" evidence="2">
    <location>
        <begin position="1"/>
        <end position="20"/>
    </location>
</feature>
<evidence type="ECO:0000313" key="4">
    <source>
        <dbReference type="EMBL" id="KAJ4930591.1"/>
    </source>
</evidence>
<keyword evidence="1" id="KW-1015">Disulfide bond</keyword>
<organism evidence="4 5">
    <name type="scientific">Pogonophryne albipinna</name>
    <dbReference type="NCBI Taxonomy" id="1090488"/>
    <lineage>
        <taxon>Eukaryota</taxon>
        <taxon>Metazoa</taxon>
        <taxon>Chordata</taxon>
        <taxon>Craniata</taxon>
        <taxon>Vertebrata</taxon>
        <taxon>Euteleostomi</taxon>
        <taxon>Actinopterygii</taxon>
        <taxon>Neopterygii</taxon>
        <taxon>Teleostei</taxon>
        <taxon>Neoteleostei</taxon>
        <taxon>Acanthomorphata</taxon>
        <taxon>Eupercaria</taxon>
        <taxon>Perciformes</taxon>
        <taxon>Notothenioidei</taxon>
        <taxon>Pogonophryne</taxon>
    </lineage>
</organism>
<reference evidence="4" key="1">
    <citation type="submission" date="2022-11" db="EMBL/GenBank/DDBJ databases">
        <title>Chromosome-level genome of Pogonophryne albipinna.</title>
        <authorList>
            <person name="Jo E."/>
        </authorList>
    </citation>
    <scope>NUCLEOTIDE SEQUENCE</scope>
    <source>
        <strain evidence="4">SGF0006</strain>
        <tissue evidence="4">Muscle</tissue>
    </source>
</reference>
<dbReference type="EMBL" id="JAPTMU010000015">
    <property type="protein sequence ID" value="KAJ4930591.1"/>
    <property type="molecule type" value="Genomic_DNA"/>
</dbReference>
<gene>
    <name evidence="4" type="ORF">JOQ06_024900</name>
</gene>
<dbReference type="SUPFAM" id="SSF56436">
    <property type="entry name" value="C-type lectin-like"/>
    <property type="match status" value="3"/>
</dbReference>
<dbReference type="PROSITE" id="PS50041">
    <property type="entry name" value="C_TYPE_LECTIN_2"/>
    <property type="match status" value="3"/>
</dbReference>
<dbReference type="InterPro" id="IPR001304">
    <property type="entry name" value="C-type_lectin-like"/>
</dbReference>
<feature type="domain" description="C-type lectin" evidence="3">
    <location>
        <begin position="25"/>
        <end position="168"/>
    </location>
</feature>
<name>A0AAD6FE74_9TELE</name>
<dbReference type="SMART" id="SM00034">
    <property type="entry name" value="CLECT"/>
    <property type="match status" value="3"/>
</dbReference>
<dbReference type="PANTHER" id="PTHR45784">
    <property type="entry name" value="C-TYPE LECTIN DOMAIN FAMILY 20 MEMBER A-RELATED"/>
    <property type="match status" value="1"/>
</dbReference>
<feature type="domain" description="C-type lectin" evidence="3">
    <location>
        <begin position="227"/>
        <end position="346"/>
    </location>
</feature>
<keyword evidence="5" id="KW-1185">Reference proteome</keyword>
<comment type="caution">
    <text evidence="4">The sequence shown here is derived from an EMBL/GenBank/DDBJ whole genome shotgun (WGS) entry which is preliminary data.</text>
</comment>
<accession>A0AAD6FE74</accession>
<dbReference type="Gene3D" id="3.10.100.10">
    <property type="entry name" value="Mannose-Binding Protein A, subunit A"/>
    <property type="match status" value="4"/>
</dbReference>
<dbReference type="PANTHER" id="PTHR45784:SF3">
    <property type="entry name" value="C-TYPE LECTIN DOMAIN FAMILY 4 MEMBER K-LIKE-RELATED"/>
    <property type="match status" value="1"/>
</dbReference>
<feature type="domain" description="C-type lectin" evidence="3">
    <location>
        <begin position="351"/>
        <end position="459"/>
    </location>
</feature>
<sequence>MDKTLLVILLLSGICVPSTSFQNVYYFINTNMTWDEASQYCIREHTALAQIQNMENASAMMNTQTAGYTDKAWIGLLSSSVWTWVDGKPATFFNWGNYRPENDDLDTVDEACVTIDTFGKLSQNDHVTNWQEGQPDITNGEDSCAAAVLKDGTWTDEPCNAMYPFFCYGVPKARKTVVRMSIKSSANMEDPACSAELQRQLQAALAKKGVTDFKLTWKKLPVLVDAFHYVNLPKTWEEAQHYCRVKYTDLATFESMEDISRLNRPSSNTEAAWIGLRDDTQSWKGSMGNSSNSWRWSATGETSKTAYESWGSDSPNNAETQYCVKMDTQGNWNDISCNVLYGFVCYTETDQAEKTYVFISTLKTWTDDSAYCREHYTDLPTIENNEENANVYKVTSNHYAWIGLYRLPWSWSDNSKSVFRNWAIGQPNNNEGKQDCVRENEQHDWDDAQCWEKFPVICHLDPKRKTVVKMTFETDADISDPATNSQILQQLSVLLFSPKSDDEP</sequence>
<dbReference type="InterPro" id="IPR016186">
    <property type="entry name" value="C-type_lectin-like/link_sf"/>
</dbReference>
<dbReference type="Proteomes" id="UP001219934">
    <property type="component" value="Unassembled WGS sequence"/>
</dbReference>
<protein>
    <recommendedName>
        <fullName evidence="3">C-type lectin domain-containing protein</fullName>
    </recommendedName>
</protein>
<evidence type="ECO:0000256" key="1">
    <source>
        <dbReference type="ARBA" id="ARBA00023157"/>
    </source>
</evidence>
<evidence type="ECO:0000256" key="2">
    <source>
        <dbReference type="SAM" id="SignalP"/>
    </source>
</evidence>